<dbReference type="InterPro" id="IPR011009">
    <property type="entry name" value="Kinase-like_dom_sf"/>
</dbReference>
<keyword evidence="3" id="KW-0808">Transferase</keyword>
<evidence type="ECO:0000256" key="8">
    <source>
        <dbReference type="ARBA" id="ARBA00048679"/>
    </source>
</evidence>
<keyword evidence="11" id="KW-1133">Transmembrane helix</keyword>
<dbReference type="Pfam" id="PF00069">
    <property type="entry name" value="Pkinase"/>
    <property type="match status" value="1"/>
</dbReference>
<feature type="region of interest" description="Disordered" evidence="10">
    <location>
        <begin position="293"/>
        <end position="312"/>
    </location>
</feature>
<keyword evidence="6 9" id="KW-0067">ATP-binding</keyword>
<feature type="transmembrane region" description="Helical" evidence="11">
    <location>
        <begin position="329"/>
        <end position="350"/>
    </location>
</feature>
<gene>
    <name evidence="13" type="ORF">KME25_14010</name>
</gene>
<dbReference type="EMBL" id="JAHHIF010000016">
    <property type="protein sequence ID" value="MBW4545543.1"/>
    <property type="molecule type" value="Genomic_DNA"/>
</dbReference>
<feature type="compositionally biased region" description="Low complexity" evidence="10">
    <location>
        <begin position="428"/>
        <end position="442"/>
    </location>
</feature>
<dbReference type="InterPro" id="IPR000719">
    <property type="entry name" value="Prot_kinase_dom"/>
</dbReference>
<dbReference type="InterPro" id="IPR008271">
    <property type="entry name" value="Ser/Thr_kinase_AS"/>
</dbReference>
<feature type="binding site" evidence="9">
    <location>
        <position position="44"/>
    </location>
    <ligand>
        <name>ATP</name>
        <dbReference type="ChEBI" id="CHEBI:30616"/>
    </ligand>
</feature>
<protein>
    <recommendedName>
        <fullName evidence="1">non-specific serine/threonine protein kinase</fullName>
        <ecNumber evidence="1">2.7.11.1</ecNumber>
    </recommendedName>
</protein>
<comment type="catalytic activity">
    <reaction evidence="7">
        <text>L-threonyl-[protein] + ATP = O-phospho-L-threonyl-[protein] + ADP + H(+)</text>
        <dbReference type="Rhea" id="RHEA:46608"/>
        <dbReference type="Rhea" id="RHEA-COMP:11060"/>
        <dbReference type="Rhea" id="RHEA-COMP:11605"/>
        <dbReference type="ChEBI" id="CHEBI:15378"/>
        <dbReference type="ChEBI" id="CHEBI:30013"/>
        <dbReference type="ChEBI" id="CHEBI:30616"/>
        <dbReference type="ChEBI" id="CHEBI:61977"/>
        <dbReference type="ChEBI" id="CHEBI:456216"/>
        <dbReference type="EC" id="2.7.11.1"/>
    </reaction>
</comment>
<dbReference type="SMART" id="SM00220">
    <property type="entry name" value="S_TKc"/>
    <property type="match status" value="1"/>
</dbReference>
<keyword evidence="5 13" id="KW-0418">Kinase</keyword>
<accession>A0A951PMP3</accession>
<feature type="domain" description="Protein kinase" evidence="12">
    <location>
        <begin position="13"/>
        <end position="275"/>
    </location>
</feature>
<evidence type="ECO:0000256" key="10">
    <source>
        <dbReference type="SAM" id="MobiDB-lite"/>
    </source>
</evidence>
<evidence type="ECO:0000259" key="12">
    <source>
        <dbReference type="PROSITE" id="PS50011"/>
    </source>
</evidence>
<feature type="compositionally biased region" description="Pro residues" evidence="10">
    <location>
        <begin position="374"/>
        <end position="395"/>
    </location>
</feature>
<evidence type="ECO:0000256" key="3">
    <source>
        <dbReference type="ARBA" id="ARBA00022679"/>
    </source>
</evidence>
<proteinExistence type="predicted"/>
<evidence type="ECO:0000256" key="7">
    <source>
        <dbReference type="ARBA" id="ARBA00047899"/>
    </source>
</evidence>
<evidence type="ECO:0000256" key="2">
    <source>
        <dbReference type="ARBA" id="ARBA00022527"/>
    </source>
</evidence>
<dbReference type="PROSITE" id="PS00108">
    <property type="entry name" value="PROTEIN_KINASE_ST"/>
    <property type="match status" value="1"/>
</dbReference>
<keyword evidence="11" id="KW-0472">Membrane</keyword>
<dbReference type="EC" id="2.7.11.1" evidence="1"/>
<reference evidence="13" key="1">
    <citation type="submission" date="2021-05" db="EMBL/GenBank/DDBJ databases">
        <authorList>
            <person name="Pietrasiak N."/>
            <person name="Ward R."/>
            <person name="Stajich J.E."/>
            <person name="Kurbessoian T."/>
        </authorList>
    </citation>
    <scope>NUCLEOTIDE SEQUENCE</scope>
    <source>
        <strain evidence="13">CPER-KK1</strain>
    </source>
</reference>
<reference evidence="13" key="2">
    <citation type="journal article" date="2022" name="Microbiol. Resour. Announc.">
        <title>Metagenome Sequencing to Explore Phylogenomics of Terrestrial Cyanobacteria.</title>
        <authorList>
            <person name="Ward R.D."/>
            <person name="Stajich J.E."/>
            <person name="Johansen J.R."/>
            <person name="Huntemann M."/>
            <person name="Clum A."/>
            <person name="Foster B."/>
            <person name="Foster B."/>
            <person name="Roux S."/>
            <person name="Palaniappan K."/>
            <person name="Varghese N."/>
            <person name="Mukherjee S."/>
            <person name="Reddy T.B.K."/>
            <person name="Daum C."/>
            <person name="Copeland A."/>
            <person name="Chen I.A."/>
            <person name="Ivanova N.N."/>
            <person name="Kyrpides N.C."/>
            <person name="Shapiro N."/>
            <person name="Eloe-Fadrosh E.A."/>
            <person name="Pietrasiak N."/>
        </authorList>
    </citation>
    <scope>NUCLEOTIDE SEQUENCE</scope>
    <source>
        <strain evidence="13">CPER-KK1</strain>
    </source>
</reference>
<evidence type="ECO:0000256" key="5">
    <source>
        <dbReference type="ARBA" id="ARBA00022777"/>
    </source>
</evidence>
<dbReference type="PANTHER" id="PTHR24363">
    <property type="entry name" value="SERINE/THREONINE PROTEIN KINASE"/>
    <property type="match status" value="1"/>
</dbReference>
<dbReference type="AlphaFoldDB" id="A0A951PMP3"/>
<dbReference type="Gene3D" id="1.10.510.10">
    <property type="entry name" value="Transferase(Phosphotransferase) domain 1"/>
    <property type="match status" value="1"/>
</dbReference>
<dbReference type="PROSITE" id="PS00107">
    <property type="entry name" value="PROTEIN_KINASE_ATP"/>
    <property type="match status" value="1"/>
</dbReference>
<dbReference type="Gene3D" id="3.30.200.20">
    <property type="entry name" value="Phosphorylase Kinase, domain 1"/>
    <property type="match status" value="1"/>
</dbReference>
<keyword evidence="4 9" id="KW-0547">Nucleotide-binding</keyword>
<dbReference type="Proteomes" id="UP000753908">
    <property type="component" value="Unassembled WGS sequence"/>
</dbReference>
<dbReference type="CDD" id="cd14014">
    <property type="entry name" value="STKc_PknB_like"/>
    <property type="match status" value="1"/>
</dbReference>
<comment type="caution">
    <text evidence="13">The sequence shown here is derived from an EMBL/GenBank/DDBJ whole genome shotgun (WGS) entry which is preliminary data.</text>
</comment>
<dbReference type="PRINTS" id="PR01217">
    <property type="entry name" value="PRICHEXTENSN"/>
</dbReference>
<dbReference type="PROSITE" id="PS50011">
    <property type="entry name" value="PROTEIN_KINASE_DOM"/>
    <property type="match status" value="1"/>
</dbReference>
<name>A0A951PMP3_9CYAN</name>
<evidence type="ECO:0000256" key="11">
    <source>
        <dbReference type="SAM" id="Phobius"/>
    </source>
</evidence>
<evidence type="ECO:0000256" key="9">
    <source>
        <dbReference type="PROSITE-ProRule" id="PRU10141"/>
    </source>
</evidence>
<dbReference type="InterPro" id="IPR017441">
    <property type="entry name" value="Protein_kinase_ATP_BS"/>
</dbReference>
<feature type="compositionally biased region" description="Low complexity" evidence="10">
    <location>
        <begin position="352"/>
        <end position="373"/>
    </location>
</feature>
<evidence type="ECO:0000256" key="1">
    <source>
        <dbReference type="ARBA" id="ARBA00012513"/>
    </source>
</evidence>
<evidence type="ECO:0000313" key="13">
    <source>
        <dbReference type="EMBL" id="MBW4545543.1"/>
    </source>
</evidence>
<organism evidence="13 14">
    <name type="scientific">Symplocastrum torsivum CPER-KK1</name>
    <dbReference type="NCBI Taxonomy" id="450513"/>
    <lineage>
        <taxon>Bacteria</taxon>
        <taxon>Bacillati</taxon>
        <taxon>Cyanobacteriota</taxon>
        <taxon>Cyanophyceae</taxon>
        <taxon>Oscillatoriophycideae</taxon>
        <taxon>Oscillatoriales</taxon>
        <taxon>Microcoleaceae</taxon>
        <taxon>Symplocastrum</taxon>
    </lineage>
</organism>
<dbReference type="GO" id="GO:0005524">
    <property type="term" value="F:ATP binding"/>
    <property type="evidence" value="ECO:0007669"/>
    <property type="project" value="UniProtKB-UniRule"/>
</dbReference>
<evidence type="ECO:0000313" key="14">
    <source>
        <dbReference type="Proteomes" id="UP000753908"/>
    </source>
</evidence>
<evidence type="ECO:0000256" key="4">
    <source>
        <dbReference type="ARBA" id="ARBA00022741"/>
    </source>
</evidence>
<keyword evidence="2 13" id="KW-0723">Serine/threonine-protein kinase</keyword>
<keyword evidence="11" id="KW-0812">Transmembrane</keyword>
<evidence type="ECO:0000256" key="6">
    <source>
        <dbReference type="ARBA" id="ARBA00022840"/>
    </source>
</evidence>
<feature type="compositionally biased region" description="Low complexity" evidence="10">
    <location>
        <begin position="396"/>
        <end position="410"/>
    </location>
</feature>
<feature type="region of interest" description="Disordered" evidence="10">
    <location>
        <begin position="352"/>
        <end position="447"/>
    </location>
</feature>
<dbReference type="GO" id="GO:0004674">
    <property type="term" value="F:protein serine/threonine kinase activity"/>
    <property type="evidence" value="ECO:0007669"/>
    <property type="project" value="UniProtKB-KW"/>
</dbReference>
<sequence length="576" mass="62528">MTPTPLNILNNRYRVLQTLGAGGFGNTFLAEDTHMPSGRRCVIKQLKPVTHDPKTYEVVKERFQREAAVLEELGEGHPQIPRLFAYFSEAGQFYLVQEWIEGDTLTKKVEQAGRLNENEVKAILASLLPVLDFVHSRRMVHRDIKPDNIIIRKRDGLPVLIDFGAVKEAMNTVVNNPANSAESMVIGTPGFMSGEQAAGRPTYASDLYSLGLTAVYLLTGKLPQELQTDDRTGELLWRPLAPNLHSNLATVIDRAIRFTPRDRFSTAREMLNALHSDGAASEMATVAVAPGGLPQAPRSTPPITNPAPQQTLPVGTSPVIQQNRGQKRVIFGAAIAGAVLAGAIALAVGLTRSPNNSSPVSSSSDPTTEQPTAQQPPSPTPPPPPPENTPSPIPPESSSEPSAQAPSPTQTPTASFPTQVIPVPPPETENNNSNSTPPKNVPGFAPGTQSRAVIEELGSPTKNSKGVWPNTRAVLYEEYVPGQVSLGYLFDRDSRRLRQTEASFSPEVQLQTISGTLDQMLSGNVTGDIEQGLESVYERQSNRYRFETGGTNRLKGVIERNKSDRIYVAVWEADLH</sequence>
<dbReference type="PANTHER" id="PTHR24363:SF0">
    <property type="entry name" value="SERINE_THREONINE KINASE LIKE DOMAIN CONTAINING 1"/>
    <property type="match status" value="1"/>
</dbReference>
<comment type="catalytic activity">
    <reaction evidence="8">
        <text>L-seryl-[protein] + ATP = O-phospho-L-seryl-[protein] + ADP + H(+)</text>
        <dbReference type="Rhea" id="RHEA:17989"/>
        <dbReference type="Rhea" id="RHEA-COMP:9863"/>
        <dbReference type="Rhea" id="RHEA-COMP:11604"/>
        <dbReference type="ChEBI" id="CHEBI:15378"/>
        <dbReference type="ChEBI" id="CHEBI:29999"/>
        <dbReference type="ChEBI" id="CHEBI:30616"/>
        <dbReference type="ChEBI" id="CHEBI:83421"/>
        <dbReference type="ChEBI" id="CHEBI:456216"/>
        <dbReference type="EC" id="2.7.11.1"/>
    </reaction>
</comment>
<dbReference type="SUPFAM" id="SSF56112">
    <property type="entry name" value="Protein kinase-like (PK-like)"/>
    <property type="match status" value="1"/>
</dbReference>